<keyword evidence="3" id="KW-1185">Reference proteome</keyword>
<dbReference type="KEGG" id="ddn:DND132_1794"/>
<name>F0JG04_9BACT</name>
<reference evidence="2 3" key="1">
    <citation type="journal article" date="2011" name="J. Bacteriol.">
        <title>Genome sequence of the mercury-methylating strain Desulfovibrio desulfuricans ND132.</title>
        <authorList>
            <person name="Brown S.D."/>
            <person name="Gilmour C.C."/>
            <person name="Kucken A.M."/>
            <person name="Wall J.D."/>
            <person name="Elias D.A."/>
            <person name="Brandt C.C."/>
            <person name="Podar M."/>
            <person name="Chertkov O."/>
            <person name="Held B."/>
            <person name="Bruce D.C."/>
            <person name="Detter J.C."/>
            <person name="Tapia R."/>
            <person name="Han C.S."/>
            <person name="Goodwin L.A."/>
            <person name="Cheng J.F."/>
            <person name="Pitluck S."/>
            <person name="Woyke T."/>
            <person name="Mikhailova N."/>
            <person name="Ivanova N.N."/>
            <person name="Han J."/>
            <person name="Lucas S."/>
            <person name="Lapidus A.L."/>
            <person name="Land M.L."/>
            <person name="Hauser L.J."/>
            <person name="Palumbo A.V."/>
        </authorList>
    </citation>
    <scope>NUCLEOTIDE SEQUENCE [LARGE SCALE GENOMIC DNA]</scope>
    <source>
        <strain evidence="2 3">ND132</strain>
    </source>
</reference>
<protein>
    <submittedName>
        <fullName evidence="2">Nucleoside recognition domain protein</fullName>
    </submittedName>
</protein>
<dbReference type="eggNOG" id="COG3366">
    <property type="taxonomic scope" value="Bacteria"/>
</dbReference>
<dbReference type="PANTHER" id="PTHR38139">
    <property type="entry name" value="GATE DOMAIN-CONTAINING PROTEIN"/>
    <property type="match status" value="1"/>
</dbReference>
<feature type="transmembrane region" description="Helical" evidence="1">
    <location>
        <begin position="105"/>
        <end position="128"/>
    </location>
</feature>
<feature type="transmembrane region" description="Helical" evidence="1">
    <location>
        <begin position="260"/>
        <end position="283"/>
    </location>
</feature>
<dbReference type="AlphaFoldDB" id="F0JG04"/>
<dbReference type="HOGENOM" id="CLU_048086_2_2_7"/>
<feature type="transmembrane region" description="Helical" evidence="1">
    <location>
        <begin position="218"/>
        <end position="240"/>
    </location>
</feature>
<proteinExistence type="predicted"/>
<organism evidence="2 3">
    <name type="scientific">Pseudodesulfovibrio mercurii</name>
    <dbReference type="NCBI Taxonomy" id="641491"/>
    <lineage>
        <taxon>Bacteria</taxon>
        <taxon>Pseudomonadati</taxon>
        <taxon>Thermodesulfobacteriota</taxon>
        <taxon>Desulfovibrionia</taxon>
        <taxon>Desulfovibrionales</taxon>
        <taxon>Desulfovibrionaceae</taxon>
    </lineage>
</organism>
<feature type="transmembrane region" description="Helical" evidence="1">
    <location>
        <begin position="329"/>
        <end position="350"/>
    </location>
</feature>
<feature type="transmembrane region" description="Helical" evidence="1">
    <location>
        <begin position="14"/>
        <end position="39"/>
    </location>
</feature>
<dbReference type="EMBL" id="CP003220">
    <property type="protein sequence ID" value="EGB15000.1"/>
    <property type="molecule type" value="Genomic_DNA"/>
</dbReference>
<evidence type="ECO:0000313" key="2">
    <source>
        <dbReference type="EMBL" id="EGB15000.1"/>
    </source>
</evidence>
<keyword evidence="1" id="KW-0472">Membrane</keyword>
<keyword evidence="1" id="KW-1133">Transmembrane helix</keyword>
<evidence type="ECO:0000256" key="1">
    <source>
        <dbReference type="SAM" id="Phobius"/>
    </source>
</evidence>
<sequence length="352" mass="39290">MTLDLSWPVLWNGLFWPLIRLTFYISVALMVGILIESLNWTRYAAKLAEPLARRARLKDISAASFTMAFFSGLTANTMLAEAHEKGELSDRELVLSNLFNSLPTYFLHLPTIFFIASPFIGSAAYTYVGLTALASVLRTMGIVLAGKFLLPPLPEGCLPCRLAEIDKRWNGHRVKITWVRLRRRPGPVLRILGRRLAATLSRALRGAWKRFTKRLPKILYLTCPIYALFFVLKQLGLFAWLQSAMAGGIPLFTFLPPEALSIVAFHMAAEFTAGLAVASALIADTSLTQVQVILALMLGNVLSSPVRAFRHQFPYYAGIFRPRMAFKLILYNQVSRSLTIALVGAVYALIMH</sequence>
<keyword evidence="1" id="KW-0812">Transmembrane</keyword>
<dbReference type="Proteomes" id="UP000007845">
    <property type="component" value="Chromosome"/>
</dbReference>
<evidence type="ECO:0000313" key="3">
    <source>
        <dbReference type="Proteomes" id="UP000007845"/>
    </source>
</evidence>
<accession>F0JG04</accession>
<dbReference type="PANTHER" id="PTHR38139:SF1">
    <property type="entry name" value="NUCLEOSIDE TRANSPORTER_FEOB GTPASE GATE DOMAIN-CONTAINING PROTEIN"/>
    <property type="match status" value="1"/>
</dbReference>
<dbReference type="RefSeq" id="WP_014322427.1">
    <property type="nucleotide sequence ID" value="NC_016803.1"/>
</dbReference>
<dbReference type="OrthoDB" id="5453678at2"/>
<dbReference type="InterPro" id="IPR038880">
    <property type="entry name" value="MJ0871-like"/>
</dbReference>
<dbReference type="STRING" id="641491.DND132_1794"/>
<gene>
    <name evidence="2" type="ORF">DND132_1794</name>
</gene>
<feature type="transmembrane region" description="Helical" evidence="1">
    <location>
        <begin position="60"/>
        <end position="79"/>
    </location>
</feature>